<feature type="domain" description="Multidrug resistance protein MdtA-like beta-barrel" evidence="6">
    <location>
        <begin position="249"/>
        <end position="326"/>
    </location>
</feature>
<dbReference type="PANTHER" id="PTHR30158:SF23">
    <property type="entry name" value="MULTIDRUG RESISTANCE PROTEIN MEXA"/>
    <property type="match status" value="1"/>
</dbReference>
<dbReference type="EMBL" id="CP036298">
    <property type="protein sequence ID" value="QDV21831.1"/>
    <property type="molecule type" value="Genomic_DNA"/>
</dbReference>
<evidence type="ECO:0000256" key="4">
    <source>
        <dbReference type="SAM" id="Phobius"/>
    </source>
</evidence>
<dbReference type="Pfam" id="PF25944">
    <property type="entry name" value="Beta-barrel_RND"/>
    <property type="match status" value="1"/>
</dbReference>
<dbReference type="KEGG" id="ahel:Q31a_01100"/>
<keyword evidence="4" id="KW-1133">Transmembrane helix</keyword>
<dbReference type="Gene3D" id="1.10.287.470">
    <property type="entry name" value="Helix hairpin bin"/>
    <property type="match status" value="1"/>
</dbReference>
<dbReference type="GO" id="GO:0046677">
    <property type="term" value="P:response to antibiotic"/>
    <property type="evidence" value="ECO:0007669"/>
    <property type="project" value="TreeGrafter"/>
</dbReference>
<feature type="transmembrane region" description="Helical" evidence="4">
    <location>
        <begin position="45"/>
        <end position="64"/>
    </location>
</feature>
<dbReference type="Proteomes" id="UP000318017">
    <property type="component" value="Chromosome"/>
</dbReference>
<feature type="coiled-coil region" evidence="2">
    <location>
        <begin position="189"/>
        <end position="216"/>
    </location>
</feature>
<keyword evidence="4" id="KW-0472">Membrane</keyword>
<gene>
    <name evidence="7" type="primary">bepF_1</name>
    <name evidence="7" type="ORF">Q31a_01100</name>
</gene>
<evidence type="ECO:0000259" key="6">
    <source>
        <dbReference type="Pfam" id="PF25944"/>
    </source>
</evidence>
<dbReference type="Gene3D" id="2.40.420.20">
    <property type="match status" value="1"/>
</dbReference>
<dbReference type="SUPFAM" id="SSF111369">
    <property type="entry name" value="HlyD-like secretion proteins"/>
    <property type="match status" value="1"/>
</dbReference>
<evidence type="ECO:0000256" key="1">
    <source>
        <dbReference type="ARBA" id="ARBA00009477"/>
    </source>
</evidence>
<dbReference type="InterPro" id="IPR058626">
    <property type="entry name" value="MdtA-like_b-barrel"/>
</dbReference>
<proteinExistence type="inferred from homology"/>
<organism evidence="7 8">
    <name type="scientific">Aureliella helgolandensis</name>
    <dbReference type="NCBI Taxonomy" id="2527968"/>
    <lineage>
        <taxon>Bacteria</taxon>
        <taxon>Pseudomonadati</taxon>
        <taxon>Planctomycetota</taxon>
        <taxon>Planctomycetia</taxon>
        <taxon>Pirellulales</taxon>
        <taxon>Pirellulaceae</taxon>
        <taxon>Aureliella</taxon>
    </lineage>
</organism>
<dbReference type="InterPro" id="IPR006143">
    <property type="entry name" value="RND_pump_MFP"/>
</dbReference>
<dbReference type="Gene3D" id="2.40.50.100">
    <property type="match status" value="1"/>
</dbReference>
<keyword evidence="2" id="KW-0175">Coiled coil</keyword>
<evidence type="ECO:0000313" key="7">
    <source>
        <dbReference type="EMBL" id="QDV21831.1"/>
    </source>
</evidence>
<protein>
    <submittedName>
        <fullName evidence="7">Efflux pump periplasmic linker BepF</fullName>
    </submittedName>
</protein>
<reference evidence="7 8" key="1">
    <citation type="submission" date="2019-02" db="EMBL/GenBank/DDBJ databases">
        <title>Deep-cultivation of Planctomycetes and their phenomic and genomic characterization uncovers novel biology.</title>
        <authorList>
            <person name="Wiegand S."/>
            <person name="Jogler M."/>
            <person name="Boedeker C."/>
            <person name="Pinto D."/>
            <person name="Vollmers J."/>
            <person name="Rivas-Marin E."/>
            <person name="Kohn T."/>
            <person name="Peeters S.H."/>
            <person name="Heuer A."/>
            <person name="Rast P."/>
            <person name="Oberbeckmann S."/>
            <person name="Bunk B."/>
            <person name="Jeske O."/>
            <person name="Meyerdierks A."/>
            <person name="Storesund J.E."/>
            <person name="Kallscheuer N."/>
            <person name="Luecker S."/>
            <person name="Lage O.M."/>
            <person name="Pohl T."/>
            <person name="Merkel B.J."/>
            <person name="Hornburger P."/>
            <person name="Mueller R.-W."/>
            <person name="Bruemmer F."/>
            <person name="Labrenz M."/>
            <person name="Spormann A.M."/>
            <person name="Op den Camp H."/>
            <person name="Overmann J."/>
            <person name="Amann R."/>
            <person name="Jetten M.S.M."/>
            <person name="Mascher T."/>
            <person name="Medema M.H."/>
            <person name="Devos D.P."/>
            <person name="Kaster A.-K."/>
            <person name="Ovreas L."/>
            <person name="Rohde M."/>
            <person name="Galperin M.Y."/>
            <person name="Jogler C."/>
        </authorList>
    </citation>
    <scope>NUCLEOTIDE SEQUENCE [LARGE SCALE GENOMIC DNA]</scope>
    <source>
        <strain evidence="7 8">Q31a</strain>
    </source>
</reference>
<dbReference type="AlphaFoldDB" id="A0A518FZR9"/>
<feature type="domain" description="Multidrug resistance protein MdtA-like barrel-sandwich hybrid" evidence="5">
    <location>
        <begin position="117"/>
        <end position="240"/>
    </location>
</feature>
<evidence type="ECO:0000259" key="5">
    <source>
        <dbReference type="Pfam" id="PF25917"/>
    </source>
</evidence>
<keyword evidence="4" id="KW-0812">Transmembrane</keyword>
<feature type="region of interest" description="Disordered" evidence="3">
    <location>
        <begin position="360"/>
        <end position="397"/>
    </location>
</feature>
<evidence type="ECO:0000256" key="3">
    <source>
        <dbReference type="SAM" id="MobiDB-lite"/>
    </source>
</evidence>
<dbReference type="NCBIfam" id="TIGR01730">
    <property type="entry name" value="RND_mfp"/>
    <property type="match status" value="1"/>
</dbReference>
<evidence type="ECO:0000313" key="8">
    <source>
        <dbReference type="Proteomes" id="UP000318017"/>
    </source>
</evidence>
<dbReference type="GO" id="GO:0030313">
    <property type="term" value="C:cell envelope"/>
    <property type="evidence" value="ECO:0007669"/>
    <property type="project" value="UniProtKB-SubCell"/>
</dbReference>
<feature type="compositionally biased region" description="Low complexity" evidence="3">
    <location>
        <begin position="374"/>
        <end position="387"/>
    </location>
</feature>
<keyword evidence="8" id="KW-1185">Reference proteome</keyword>
<accession>A0A518FZR9</accession>
<dbReference type="PANTHER" id="PTHR30158">
    <property type="entry name" value="ACRA/E-RELATED COMPONENT OF DRUG EFFLUX TRANSPORTER"/>
    <property type="match status" value="1"/>
</dbReference>
<sequence>MASHHYARSHCLLQGSAGTPTTLKIPQPPAVRPNLADKYQKTMKISLVPAFGIVLILSIFTLPACNKLEEIVAGEAEHDEGHSEGEHHGAHKILATSPVLKDVISTQQYVCQIHSCRHIEVRSLEGGYLEQILVNEGQAVRQGDLIFKILPTLYQARLESDIAEAQVAQIELQNSQRLLELKQVAQPEVALAQAKLAKAQANVNLAQAELAFANIKAPFDGIVDRQYQQLGSLIEEGDVLSTLSDNSVMWVYFNVPEARYLEYQESPKDELKVELMLANGQKFQQEGVIGAIEAEFNNENGNIAFRADFPNPNRLLRHGQTGTVLLSHVVKDALVIPQRATFEILAKKYALVLSDASEEAANEAPSHAHEPQEAHQPAPATTPTAEHSNTSAHDNAPEHDAQLEHGVVHQREIVIQSELDDIYLIKDGLQPNEKIVLEGTQQVRDGDKVEYEYRNPDEVLSHLKYHAE</sequence>
<name>A0A518FZR9_9BACT</name>
<dbReference type="Gene3D" id="2.40.30.170">
    <property type="match status" value="1"/>
</dbReference>
<dbReference type="InterPro" id="IPR058625">
    <property type="entry name" value="MdtA-like_BSH"/>
</dbReference>
<dbReference type="GO" id="GO:0022857">
    <property type="term" value="F:transmembrane transporter activity"/>
    <property type="evidence" value="ECO:0007669"/>
    <property type="project" value="InterPro"/>
</dbReference>
<evidence type="ECO:0000256" key="2">
    <source>
        <dbReference type="SAM" id="Coils"/>
    </source>
</evidence>
<dbReference type="Pfam" id="PF25917">
    <property type="entry name" value="BSH_RND"/>
    <property type="match status" value="1"/>
</dbReference>
<comment type="similarity">
    <text evidence="1">Belongs to the membrane fusion protein (MFP) (TC 8.A.1) family.</text>
</comment>
<dbReference type="GO" id="GO:0005886">
    <property type="term" value="C:plasma membrane"/>
    <property type="evidence" value="ECO:0007669"/>
    <property type="project" value="TreeGrafter"/>
</dbReference>